<dbReference type="Pfam" id="PF06439">
    <property type="entry name" value="3keto-disac_hyd"/>
    <property type="match status" value="1"/>
</dbReference>
<feature type="signal peptide" evidence="1">
    <location>
        <begin position="1"/>
        <end position="20"/>
    </location>
</feature>
<reference evidence="3 4" key="1">
    <citation type="submission" date="2022-10" db="EMBL/GenBank/DDBJ databases">
        <title>Luteolibacter arcticus strain CCTCC AB 2014275, whole genome shotgun sequencing project.</title>
        <authorList>
            <person name="Zhao G."/>
            <person name="Shen L."/>
        </authorList>
    </citation>
    <scope>NUCLEOTIDE SEQUENCE [LARGE SCALE GENOMIC DNA]</scope>
    <source>
        <strain evidence="3 4">CCTCC AB 2014275</strain>
    </source>
</reference>
<sequence length="298" mass="32700">MIRFLAAVSLFLGFSRPGNASDLSISVSGGEVKLSWPQAGLQRHYLQKNSTAQFANENWLNIADPVAEAGEWRISEAADLPRCFYRLAEWEILFDGASLAAFRGYHRAGLPPASVWTITPEKELMSVAVSGGAAISNNDLVTLNSYQNFELRWEWKTSNNGNSGIVFRLTEPTSTNYSTQTGPEYQLLDDAHSALTGKRLMGAAYGLFAPGPKTLVPTGQWNSCRLIVRGTNVQHWLNGGKVLEYEMAGAAWQSAVATYSDGGLLPGFGQTANAPLALQHHGEQTWFRNIMIRRLHVP</sequence>
<keyword evidence="1" id="KW-0732">Signal</keyword>
<evidence type="ECO:0000259" key="2">
    <source>
        <dbReference type="Pfam" id="PF06439"/>
    </source>
</evidence>
<gene>
    <name evidence="3" type="ORF">OKA05_20250</name>
</gene>
<proteinExistence type="predicted"/>
<dbReference type="EMBL" id="JAPDDT010000010">
    <property type="protein sequence ID" value="MCW1924906.1"/>
    <property type="molecule type" value="Genomic_DNA"/>
</dbReference>
<comment type="caution">
    <text evidence="3">The sequence shown here is derived from an EMBL/GenBank/DDBJ whole genome shotgun (WGS) entry which is preliminary data.</text>
</comment>
<feature type="domain" description="3-keto-alpha-glucoside-1,2-lyase/3-keto-2-hydroxy-glucal hydratase" evidence="2">
    <location>
        <begin position="89"/>
        <end position="293"/>
    </location>
</feature>
<dbReference type="InterPro" id="IPR010496">
    <property type="entry name" value="AL/BT2_dom"/>
</dbReference>
<dbReference type="Proteomes" id="UP001320876">
    <property type="component" value="Unassembled WGS sequence"/>
</dbReference>
<evidence type="ECO:0000256" key="1">
    <source>
        <dbReference type="SAM" id="SignalP"/>
    </source>
</evidence>
<dbReference type="Gene3D" id="2.60.120.560">
    <property type="entry name" value="Exo-inulinase, domain 1"/>
    <property type="match status" value="1"/>
</dbReference>
<evidence type="ECO:0000313" key="3">
    <source>
        <dbReference type="EMBL" id="MCW1924906.1"/>
    </source>
</evidence>
<keyword evidence="4" id="KW-1185">Reference proteome</keyword>
<feature type="chain" id="PRO_5046585831" evidence="1">
    <location>
        <begin position="21"/>
        <end position="298"/>
    </location>
</feature>
<protein>
    <submittedName>
        <fullName evidence="3">DUF1080 domain-containing protein</fullName>
    </submittedName>
</protein>
<evidence type="ECO:0000313" key="4">
    <source>
        <dbReference type="Proteomes" id="UP001320876"/>
    </source>
</evidence>
<name>A0ABT3GN20_9BACT</name>
<organism evidence="3 4">
    <name type="scientific">Luteolibacter arcticus</name>
    <dbReference type="NCBI Taxonomy" id="1581411"/>
    <lineage>
        <taxon>Bacteria</taxon>
        <taxon>Pseudomonadati</taxon>
        <taxon>Verrucomicrobiota</taxon>
        <taxon>Verrucomicrobiia</taxon>
        <taxon>Verrucomicrobiales</taxon>
        <taxon>Verrucomicrobiaceae</taxon>
        <taxon>Luteolibacter</taxon>
    </lineage>
</organism>
<dbReference type="RefSeq" id="WP_264489015.1">
    <property type="nucleotide sequence ID" value="NZ_JAPDDT010000010.1"/>
</dbReference>
<accession>A0ABT3GN20</accession>